<feature type="domain" description="Peptidase S26" evidence="8">
    <location>
        <begin position="69"/>
        <end position="226"/>
    </location>
</feature>
<sequence>MPPLITTMDKKRIFKITLIVLFVALGIWSKSILPYLIVLIILDSLRKNTCYPRILNFVKKHVGTKMVFVEWVLAILLATWLIAFAKNNFADVYTFHTSSMHQTLQVGDVLLVNKLVPGPRHNCNNVNNYVRSCGTSDLTYNNVIIFNYPEADTLLESRPTESYHYLRRLYGEDGVGIKDKSQLKHLEVDQRPRFVKRVFGLPGDSIKIDYGRVFANDKHIQFPQESIDRYLLSDEAIAFLKENNIEPYNEYVTERGTIWELMQKDYERLQELSEGIKPDLMLKNLPDPLVFPFNSHLLWNMHHMGPVYIPKKGDTVSLTPGNLDLYSRAIQVFEQNQLIITDEKVWLNGEPATHYTFKLNYYWVMGDNRPHSFDSRFWGFVPENHIIGKVEKIIFSRDINKKGWIYHRKNRFLKELN</sequence>
<dbReference type="EMBL" id="FXTB01000007">
    <property type="protein sequence ID" value="SMO78679.1"/>
    <property type="molecule type" value="Genomic_DNA"/>
</dbReference>
<dbReference type="CDD" id="cd06530">
    <property type="entry name" value="S26_SPase_I"/>
    <property type="match status" value="2"/>
</dbReference>
<protein>
    <recommendedName>
        <fullName evidence="4 7">Signal peptidase I</fullName>
        <ecNumber evidence="3 7">3.4.21.89</ecNumber>
    </recommendedName>
</protein>
<feature type="domain" description="Peptidase S26" evidence="8">
    <location>
        <begin position="358"/>
        <end position="393"/>
    </location>
</feature>
<dbReference type="NCBIfam" id="TIGR02227">
    <property type="entry name" value="sigpep_I_bact"/>
    <property type="match status" value="1"/>
</dbReference>
<proteinExistence type="inferred from homology"/>
<dbReference type="OrthoDB" id="9802919at2"/>
<dbReference type="Pfam" id="PF10502">
    <property type="entry name" value="Peptidase_S26"/>
    <property type="match status" value="2"/>
</dbReference>
<keyword evidence="7" id="KW-1133">Transmembrane helix</keyword>
<feature type="active site" evidence="6">
    <location>
        <position position="196"/>
    </location>
</feature>
<feature type="active site" evidence="6">
    <location>
        <position position="99"/>
    </location>
</feature>
<dbReference type="InterPro" id="IPR000223">
    <property type="entry name" value="Pept_S26A_signal_pept_1"/>
</dbReference>
<gene>
    <name evidence="9" type="ORF">SAMN06265379_107171</name>
</gene>
<evidence type="ECO:0000256" key="3">
    <source>
        <dbReference type="ARBA" id="ARBA00013208"/>
    </source>
</evidence>
<evidence type="ECO:0000256" key="5">
    <source>
        <dbReference type="ARBA" id="ARBA00022801"/>
    </source>
</evidence>
<dbReference type="AlphaFoldDB" id="A0A521E412"/>
<dbReference type="GO" id="GO:0004252">
    <property type="term" value="F:serine-type endopeptidase activity"/>
    <property type="evidence" value="ECO:0007669"/>
    <property type="project" value="InterPro"/>
</dbReference>
<keyword evidence="7" id="KW-0645">Protease</keyword>
<evidence type="ECO:0000256" key="2">
    <source>
        <dbReference type="ARBA" id="ARBA00009370"/>
    </source>
</evidence>
<dbReference type="PRINTS" id="PR00727">
    <property type="entry name" value="LEADERPTASE"/>
</dbReference>
<evidence type="ECO:0000256" key="1">
    <source>
        <dbReference type="ARBA" id="ARBA00000677"/>
    </source>
</evidence>
<feature type="transmembrane region" description="Helical" evidence="7">
    <location>
        <begin position="66"/>
        <end position="85"/>
    </location>
</feature>
<evidence type="ECO:0000259" key="8">
    <source>
        <dbReference type="Pfam" id="PF10502"/>
    </source>
</evidence>
<comment type="catalytic activity">
    <reaction evidence="1 7">
        <text>Cleavage of hydrophobic, N-terminal signal or leader sequences from secreted and periplasmic proteins.</text>
        <dbReference type="EC" id="3.4.21.89"/>
    </reaction>
</comment>
<dbReference type="PANTHER" id="PTHR43390:SF1">
    <property type="entry name" value="CHLOROPLAST PROCESSING PEPTIDASE"/>
    <property type="match status" value="1"/>
</dbReference>
<evidence type="ECO:0000256" key="7">
    <source>
        <dbReference type="RuleBase" id="RU362042"/>
    </source>
</evidence>
<accession>A0A521E412</accession>
<dbReference type="EC" id="3.4.21.89" evidence="3 7"/>
<evidence type="ECO:0000256" key="6">
    <source>
        <dbReference type="PIRSR" id="PIRSR600223-1"/>
    </source>
</evidence>
<comment type="similarity">
    <text evidence="2 7">Belongs to the peptidase S26 family.</text>
</comment>
<evidence type="ECO:0000256" key="4">
    <source>
        <dbReference type="ARBA" id="ARBA00019232"/>
    </source>
</evidence>
<keyword evidence="7" id="KW-0472">Membrane</keyword>
<evidence type="ECO:0000313" key="10">
    <source>
        <dbReference type="Proteomes" id="UP000319040"/>
    </source>
</evidence>
<feature type="transmembrane region" description="Helical" evidence="7">
    <location>
        <begin position="12"/>
        <end position="45"/>
    </location>
</feature>
<reference evidence="9 10" key="1">
    <citation type="submission" date="2017-05" db="EMBL/GenBank/DDBJ databases">
        <authorList>
            <person name="Varghese N."/>
            <person name="Submissions S."/>
        </authorList>
    </citation>
    <scope>NUCLEOTIDE SEQUENCE [LARGE SCALE GENOMIC DNA]</scope>
    <source>
        <strain evidence="9 10">DSM 27040</strain>
    </source>
</reference>
<dbReference type="InterPro" id="IPR019533">
    <property type="entry name" value="Peptidase_S26"/>
</dbReference>
<dbReference type="PROSITE" id="PS00761">
    <property type="entry name" value="SPASE_I_3"/>
    <property type="match status" value="1"/>
</dbReference>
<dbReference type="SUPFAM" id="SSF51306">
    <property type="entry name" value="LexA/Signal peptidase"/>
    <property type="match status" value="1"/>
</dbReference>
<dbReference type="InterPro" id="IPR019758">
    <property type="entry name" value="Pept_S26A_signal_pept_1_CS"/>
</dbReference>
<keyword evidence="5 7" id="KW-0378">Hydrolase</keyword>
<name>A0A521E412_SACCC</name>
<organism evidence="9 10">
    <name type="scientific">Saccharicrinis carchari</name>
    <dbReference type="NCBI Taxonomy" id="1168039"/>
    <lineage>
        <taxon>Bacteria</taxon>
        <taxon>Pseudomonadati</taxon>
        <taxon>Bacteroidota</taxon>
        <taxon>Bacteroidia</taxon>
        <taxon>Marinilabiliales</taxon>
        <taxon>Marinilabiliaceae</taxon>
        <taxon>Saccharicrinis</taxon>
    </lineage>
</organism>
<keyword evidence="7" id="KW-0812">Transmembrane</keyword>
<evidence type="ECO:0000313" key="9">
    <source>
        <dbReference type="EMBL" id="SMO78679.1"/>
    </source>
</evidence>
<keyword evidence="10" id="KW-1185">Reference proteome</keyword>
<dbReference type="GO" id="GO:0016020">
    <property type="term" value="C:membrane"/>
    <property type="evidence" value="ECO:0007669"/>
    <property type="project" value="UniProtKB-SubCell"/>
</dbReference>
<comment type="caution">
    <text evidence="7">Lacks conserved residue(s) required for the propagation of feature annotation.</text>
</comment>
<dbReference type="PANTHER" id="PTHR43390">
    <property type="entry name" value="SIGNAL PEPTIDASE I"/>
    <property type="match status" value="1"/>
</dbReference>
<dbReference type="GO" id="GO:0009003">
    <property type="term" value="F:signal peptidase activity"/>
    <property type="evidence" value="ECO:0007669"/>
    <property type="project" value="UniProtKB-EC"/>
</dbReference>
<comment type="subcellular location">
    <subcellularLocation>
        <location evidence="7">Membrane</location>
        <topology evidence="7">Single-pass type II membrane protein</topology>
    </subcellularLocation>
</comment>
<dbReference type="InterPro" id="IPR036286">
    <property type="entry name" value="LexA/Signal_pep-like_sf"/>
</dbReference>
<dbReference type="Gene3D" id="2.10.109.10">
    <property type="entry name" value="Umud Fragment, subunit A"/>
    <property type="match status" value="2"/>
</dbReference>
<dbReference type="Proteomes" id="UP000319040">
    <property type="component" value="Unassembled WGS sequence"/>
</dbReference>
<dbReference type="GO" id="GO:0006465">
    <property type="term" value="P:signal peptide processing"/>
    <property type="evidence" value="ECO:0007669"/>
    <property type="project" value="InterPro"/>
</dbReference>